<evidence type="ECO:0000313" key="9">
    <source>
        <dbReference type="EMBL" id="KAE9200591.1"/>
    </source>
</evidence>
<evidence type="ECO:0000256" key="2">
    <source>
        <dbReference type="SAM" id="Phobius"/>
    </source>
</evidence>
<organism evidence="4 19">
    <name type="scientific">Phytophthora fragariae</name>
    <dbReference type="NCBI Taxonomy" id="53985"/>
    <lineage>
        <taxon>Eukaryota</taxon>
        <taxon>Sar</taxon>
        <taxon>Stramenopiles</taxon>
        <taxon>Oomycota</taxon>
        <taxon>Peronosporomycetes</taxon>
        <taxon>Peronosporales</taxon>
        <taxon>Peronosporaceae</taxon>
        <taxon>Phytophthora</taxon>
    </lineage>
</organism>
<evidence type="ECO:0000313" key="6">
    <source>
        <dbReference type="EMBL" id="KAE9092566.1"/>
    </source>
</evidence>
<evidence type="ECO:0000313" key="3">
    <source>
        <dbReference type="EMBL" id="KAE8932484.1"/>
    </source>
</evidence>
<dbReference type="EMBL" id="QXFX01001879">
    <property type="protein sequence ID" value="KAE9083503.1"/>
    <property type="molecule type" value="Genomic_DNA"/>
</dbReference>
<protein>
    <recommendedName>
        <fullName evidence="23">CDR ABC transporter domain-containing protein</fullName>
    </recommendedName>
</protein>
<evidence type="ECO:0000313" key="18">
    <source>
        <dbReference type="Proteomes" id="UP000441208"/>
    </source>
</evidence>
<dbReference type="PANTHER" id="PTHR19241">
    <property type="entry name" value="ATP-BINDING CASSETTE TRANSPORTER"/>
    <property type="match status" value="1"/>
</dbReference>
<evidence type="ECO:0000313" key="5">
    <source>
        <dbReference type="EMBL" id="KAE9083503.1"/>
    </source>
</evidence>
<reference evidence="19 20" key="1">
    <citation type="submission" date="2018-09" db="EMBL/GenBank/DDBJ databases">
        <title>Genomic investigation of the strawberry pathogen Phytophthora fragariae indicates pathogenicity is determined by transcriptional variation in three key races.</title>
        <authorList>
            <person name="Adams T.M."/>
            <person name="Armitage A.D."/>
            <person name="Sobczyk M.K."/>
            <person name="Bates H.J."/>
            <person name="Dunwell J.M."/>
            <person name="Nellist C.F."/>
            <person name="Harrison R.J."/>
        </authorList>
    </citation>
    <scope>NUCLEOTIDE SEQUENCE [LARGE SCALE GENOMIC DNA]</scope>
    <source>
        <strain evidence="11 15">A4</strain>
        <strain evidence="10 16">BC-1</strain>
        <strain evidence="9 20">BC-23</strain>
        <strain evidence="8 14">NOV-27</strain>
        <strain evidence="7 17">NOV-5</strain>
        <strain evidence="6 18">NOV-71</strain>
        <strain evidence="12 21">NOV-77</strain>
        <strain evidence="3 13">NOV-9</strain>
        <strain evidence="5 22">ONT-3</strain>
        <strain evidence="4 19">SCRP245</strain>
    </source>
</reference>
<keyword evidence="14" id="KW-1185">Reference proteome</keyword>
<dbReference type="EMBL" id="QXGC01001554">
    <property type="protein sequence ID" value="KAE9200591.1"/>
    <property type="molecule type" value="Genomic_DNA"/>
</dbReference>
<evidence type="ECO:0000313" key="22">
    <source>
        <dbReference type="Proteomes" id="UP000488956"/>
    </source>
</evidence>
<dbReference type="Proteomes" id="UP000476176">
    <property type="component" value="Unassembled WGS sequence"/>
</dbReference>
<dbReference type="EMBL" id="QXFY01001891">
    <property type="protein sequence ID" value="KAE9307251.1"/>
    <property type="molecule type" value="Genomic_DNA"/>
</dbReference>
<evidence type="ECO:0000313" key="4">
    <source>
        <dbReference type="EMBL" id="KAE8986012.1"/>
    </source>
</evidence>
<keyword evidence="2" id="KW-1133">Transmembrane helix</keyword>
<evidence type="ECO:0000313" key="17">
    <source>
        <dbReference type="Proteomes" id="UP000440732"/>
    </source>
</evidence>
<dbReference type="EMBL" id="QXGF01001114">
    <property type="protein sequence ID" value="KAE8932484.1"/>
    <property type="molecule type" value="Genomic_DNA"/>
</dbReference>
<dbReference type="Proteomes" id="UP000437068">
    <property type="component" value="Unassembled WGS sequence"/>
</dbReference>
<evidence type="ECO:0000313" key="16">
    <source>
        <dbReference type="Proteomes" id="UP000440367"/>
    </source>
</evidence>
<evidence type="ECO:0000313" key="8">
    <source>
        <dbReference type="EMBL" id="KAE9198582.1"/>
    </source>
</evidence>
<dbReference type="Proteomes" id="UP000488956">
    <property type="component" value="Unassembled WGS sequence"/>
</dbReference>
<evidence type="ECO:0000313" key="21">
    <source>
        <dbReference type="Proteomes" id="UP000486351"/>
    </source>
</evidence>
<evidence type="ECO:0000313" key="14">
    <source>
        <dbReference type="Proteomes" id="UP000433483"/>
    </source>
</evidence>
<dbReference type="EMBL" id="QXGD01001317">
    <property type="protein sequence ID" value="KAE9208983.1"/>
    <property type="molecule type" value="Genomic_DNA"/>
</dbReference>
<dbReference type="Proteomes" id="UP000429523">
    <property type="component" value="Unassembled WGS sequence"/>
</dbReference>
<dbReference type="EMBL" id="QXGE01001858">
    <property type="protein sequence ID" value="KAE9287468.1"/>
    <property type="molecule type" value="Genomic_DNA"/>
</dbReference>
<dbReference type="Proteomes" id="UP000433483">
    <property type="component" value="Unassembled WGS sequence"/>
</dbReference>
<dbReference type="EMBL" id="QXFW01001773">
    <property type="protein sequence ID" value="KAE8986012.1"/>
    <property type="molecule type" value="Genomic_DNA"/>
</dbReference>
<evidence type="ECO:0000313" key="7">
    <source>
        <dbReference type="EMBL" id="KAE9108224.1"/>
    </source>
</evidence>
<dbReference type="EMBL" id="QXGA01001877">
    <property type="protein sequence ID" value="KAE9108224.1"/>
    <property type="molecule type" value="Genomic_DNA"/>
</dbReference>
<dbReference type="EMBL" id="QXGB01001030">
    <property type="protein sequence ID" value="KAE9198582.1"/>
    <property type="molecule type" value="Genomic_DNA"/>
</dbReference>
<evidence type="ECO:0000313" key="19">
    <source>
        <dbReference type="Proteomes" id="UP000460718"/>
    </source>
</evidence>
<evidence type="ECO:0000256" key="1">
    <source>
        <dbReference type="ARBA" id="ARBA00022448"/>
    </source>
</evidence>
<dbReference type="Proteomes" id="UP000441208">
    <property type="component" value="Unassembled WGS sequence"/>
</dbReference>
<evidence type="ECO:0000313" key="20">
    <source>
        <dbReference type="Proteomes" id="UP000476176"/>
    </source>
</evidence>
<gene>
    <name evidence="11" type="ORF">PF001_g20976</name>
    <name evidence="10" type="ORF">PF002_g19244</name>
    <name evidence="9" type="ORF">PF004_g18966</name>
    <name evidence="8" type="ORF">PF005_g16081</name>
    <name evidence="7" type="ORF">PF006_g20925</name>
    <name evidence="6" type="ORF">PF007_g18437</name>
    <name evidence="12" type="ORF">PF008_g21279</name>
    <name evidence="3" type="ORF">PF009_g17493</name>
    <name evidence="5" type="ORF">PF010_g21193</name>
    <name evidence="4" type="ORF">PF011_g20163</name>
</gene>
<dbReference type="OrthoDB" id="115248at2759"/>
<evidence type="ECO:0000313" key="15">
    <source>
        <dbReference type="Proteomes" id="UP000437068"/>
    </source>
</evidence>
<dbReference type="EMBL" id="QXFZ01001321">
    <property type="protein sequence ID" value="KAE9092566.1"/>
    <property type="molecule type" value="Genomic_DNA"/>
</dbReference>
<evidence type="ECO:0000313" key="11">
    <source>
        <dbReference type="EMBL" id="KAE9287468.1"/>
    </source>
</evidence>
<accession>A0A6A3IW18</accession>
<dbReference type="AlphaFoldDB" id="A0A6A3IW18"/>
<evidence type="ECO:0000313" key="13">
    <source>
        <dbReference type="Proteomes" id="UP000429523"/>
    </source>
</evidence>
<feature type="transmembrane region" description="Helical" evidence="2">
    <location>
        <begin position="100"/>
        <end position="122"/>
    </location>
</feature>
<evidence type="ECO:0000313" key="10">
    <source>
        <dbReference type="EMBL" id="KAE9208983.1"/>
    </source>
</evidence>
<dbReference type="Proteomes" id="UP000460718">
    <property type="component" value="Unassembled WGS sequence"/>
</dbReference>
<keyword evidence="2" id="KW-0472">Membrane</keyword>
<comment type="caution">
    <text evidence="4">The sequence shown here is derived from an EMBL/GenBank/DDBJ whole genome shotgun (WGS) entry which is preliminary data.</text>
</comment>
<evidence type="ECO:0000313" key="12">
    <source>
        <dbReference type="EMBL" id="KAE9307251.1"/>
    </source>
</evidence>
<evidence type="ECO:0008006" key="23">
    <source>
        <dbReference type="Google" id="ProtNLM"/>
    </source>
</evidence>
<keyword evidence="2" id="KW-0812">Transmembrane</keyword>
<dbReference type="Proteomes" id="UP000486351">
    <property type="component" value="Unassembled WGS sequence"/>
</dbReference>
<keyword evidence="1" id="KW-0813">Transport</keyword>
<sequence length="127" mass="13982">MLTGFNPPALQIPAGYKWIYDVCPHRYSFSVLVATVFGDCSDAQLADISLSSANASSLDLSNYPLGCRIVQNAPASVGEIPVKLYVDQVFGVKHEQIGEYVGFFIVILLAFRALTALVMRFVNHQQR</sequence>
<name>A0A6A3IW18_9STRA</name>
<dbReference type="Proteomes" id="UP000440367">
    <property type="component" value="Unassembled WGS sequence"/>
</dbReference>
<proteinExistence type="predicted"/>
<dbReference type="Proteomes" id="UP000440732">
    <property type="component" value="Unassembled WGS sequence"/>
</dbReference>